<dbReference type="GeneID" id="33564355"/>
<dbReference type="SUPFAM" id="SSF81383">
    <property type="entry name" value="F-box domain"/>
    <property type="match status" value="1"/>
</dbReference>
<proteinExistence type="predicted"/>
<organism evidence="2 3">
    <name type="scientific">Lobosporangium transversale</name>
    <dbReference type="NCBI Taxonomy" id="64571"/>
    <lineage>
        <taxon>Eukaryota</taxon>
        <taxon>Fungi</taxon>
        <taxon>Fungi incertae sedis</taxon>
        <taxon>Mucoromycota</taxon>
        <taxon>Mortierellomycotina</taxon>
        <taxon>Mortierellomycetes</taxon>
        <taxon>Mortierellales</taxon>
        <taxon>Mortierellaceae</taxon>
        <taxon>Lobosporangium</taxon>
    </lineage>
</organism>
<dbReference type="PROSITE" id="PS50181">
    <property type="entry name" value="FBOX"/>
    <property type="match status" value="1"/>
</dbReference>
<dbReference type="PANTHER" id="PTHR38926:SF5">
    <property type="entry name" value="F-BOX AND LEUCINE-RICH REPEAT PROTEIN 6"/>
    <property type="match status" value="1"/>
</dbReference>
<accession>A0A1Y2H384</accession>
<dbReference type="Proteomes" id="UP000193648">
    <property type="component" value="Unassembled WGS sequence"/>
</dbReference>
<keyword evidence="3" id="KW-1185">Reference proteome</keyword>
<dbReference type="InterPro" id="IPR032675">
    <property type="entry name" value="LRR_dom_sf"/>
</dbReference>
<evidence type="ECO:0000313" key="3">
    <source>
        <dbReference type="Proteomes" id="UP000193648"/>
    </source>
</evidence>
<comment type="caution">
    <text evidence="2">The sequence shown here is derived from an EMBL/GenBank/DDBJ whole genome shotgun (WGS) entry which is preliminary data.</text>
</comment>
<dbReference type="OrthoDB" id="2398646at2759"/>
<dbReference type="InterPro" id="IPR001810">
    <property type="entry name" value="F-box_dom"/>
</dbReference>
<evidence type="ECO:0000259" key="1">
    <source>
        <dbReference type="PROSITE" id="PS50181"/>
    </source>
</evidence>
<protein>
    <recommendedName>
        <fullName evidence="1">F-box domain-containing protein</fullName>
    </recommendedName>
</protein>
<dbReference type="Gene3D" id="1.20.1280.50">
    <property type="match status" value="1"/>
</dbReference>
<feature type="domain" description="F-box" evidence="1">
    <location>
        <begin position="1"/>
        <end position="50"/>
    </location>
</feature>
<dbReference type="EMBL" id="MCFF01000001">
    <property type="protein sequence ID" value="ORZ29019.1"/>
    <property type="molecule type" value="Genomic_DNA"/>
</dbReference>
<dbReference type="Gene3D" id="3.80.10.10">
    <property type="entry name" value="Ribonuclease Inhibitor"/>
    <property type="match status" value="1"/>
</dbReference>
<dbReference type="InParanoid" id="A0A1Y2H384"/>
<dbReference type="PANTHER" id="PTHR38926">
    <property type="entry name" value="F-BOX DOMAIN CONTAINING PROTEIN, EXPRESSED"/>
    <property type="match status" value="1"/>
</dbReference>
<gene>
    <name evidence="2" type="ORF">BCR41DRAFT_344441</name>
</gene>
<dbReference type="InterPro" id="IPR036047">
    <property type="entry name" value="F-box-like_dom_sf"/>
</dbReference>
<reference evidence="2 3" key="1">
    <citation type="submission" date="2016-07" db="EMBL/GenBank/DDBJ databases">
        <title>Pervasive Adenine N6-methylation of Active Genes in Fungi.</title>
        <authorList>
            <consortium name="DOE Joint Genome Institute"/>
            <person name="Mondo S.J."/>
            <person name="Dannebaum R.O."/>
            <person name="Kuo R.C."/>
            <person name="Labutti K."/>
            <person name="Haridas S."/>
            <person name="Kuo A."/>
            <person name="Salamov A."/>
            <person name="Ahrendt S.R."/>
            <person name="Lipzen A."/>
            <person name="Sullivan W."/>
            <person name="Andreopoulos W.B."/>
            <person name="Clum A."/>
            <person name="Lindquist E."/>
            <person name="Daum C."/>
            <person name="Ramamoorthy G.K."/>
            <person name="Gryganskyi A."/>
            <person name="Culley D."/>
            <person name="Magnuson J.K."/>
            <person name="James T.Y."/>
            <person name="O'Malley M.A."/>
            <person name="Stajich J.E."/>
            <person name="Spatafora J.W."/>
            <person name="Visel A."/>
            <person name="Grigoriev I.V."/>
        </authorList>
    </citation>
    <scope>NUCLEOTIDE SEQUENCE [LARGE SCALE GENOMIC DNA]</scope>
    <source>
        <strain evidence="2 3">NRRL 3116</strain>
    </source>
</reference>
<dbReference type="SUPFAM" id="SSF52047">
    <property type="entry name" value="RNI-like"/>
    <property type="match status" value="1"/>
</dbReference>
<sequence>MLPALPPEVIERILSFVGQASLRTNIPLVSHQWYRMARVLLKRTVHFSAIHLKEGVNEQVMAKKLGLAYTLACQRGSYPKFYTARLPLGQEEASWSILRNALASLASSSATSFYSFGLKIRQFFFSADLNTDVWSQLLPLLRILGPGLTCLHLDSVPYSAKISMAETRRLCPNLEELSVATVAASYAPWRVDSIAKLEEEQDLDIKQDDSTDHLADVRAHIKQKRPWPLRSATFEKLGLTETALESFLRSCPELTELRIVNAQPVSERGSNDGPMKNFLLTKERRTAFFGRLSSYCPKLDSLHVSVCEPSSIHEEAAPIAQFPLVEHWGVSTASMVRHPLSSACVLLDAHRMVNRLTTVEIIGPCRGSTAADERRIGVWVHQLLCESPLLEHFKALEVNLPLDLLYVTKALFGQPCVSQSFLSPLVPLNQRVWACRKLKTLHIRIDEQHRVGMTDFAEQLRVVLGYISRVCPDLEKLAINRTNVFIRGPVSLCLLSRLKRLRTLQLYLRGYPLPLKENSIDWMKRQYYYDTQEQMKQQWEKVHKRQFSAVKGLLRLWKAVRTINDLYCKDDSVSLSEQSLGVSFPLVRSRFDGSIFNKNKEIKLPDIATDQKHGQRTYEKKNEKELSEHGREIIDGVDMTHLGQVQDLINYFQGRRAHREECLWPEMETIDMRFQTNENRHAQKHYALKEIQRVINKIRPEIEIIMPPLQEKAWR</sequence>
<name>A0A1Y2H384_9FUNG</name>
<dbReference type="RefSeq" id="XP_021886692.1">
    <property type="nucleotide sequence ID" value="XM_022022511.1"/>
</dbReference>
<evidence type="ECO:0000313" key="2">
    <source>
        <dbReference type="EMBL" id="ORZ29019.1"/>
    </source>
</evidence>
<dbReference type="AlphaFoldDB" id="A0A1Y2H384"/>